<evidence type="ECO:0000313" key="6">
    <source>
        <dbReference type="Proteomes" id="UP000247980"/>
    </source>
</evidence>
<protein>
    <recommendedName>
        <fullName evidence="2">Biotin transporter</fullName>
    </recommendedName>
</protein>
<dbReference type="Pfam" id="PF02632">
    <property type="entry name" value="BioY"/>
    <property type="match status" value="1"/>
</dbReference>
<dbReference type="PANTHER" id="PTHR34295">
    <property type="entry name" value="BIOTIN TRANSPORTER BIOY"/>
    <property type="match status" value="1"/>
</dbReference>
<keyword evidence="4" id="KW-1133">Transmembrane helix</keyword>
<comment type="similarity">
    <text evidence="1 2">Belongs to the BioY family.</text>
</comment>
<gene>
    <name evidence="5" type="ORF">CVS30_09930</name>
</gene>
<organism evidence="5 6">
    <name type="scientific">Arthrobacter psychrolactophilus</name>
    <dbReference type="NCBI Taxonomy" id="92442"/>
    <lineage>
        <taxon>Bacteria</taxon>
        <taxon>Bacillati</taxon>
        <taxon>Actinomycetota</taxon>
        <taxon>Actinomycetes</taxon>
        <taxon>Micrococcales</taxon>
        <taxon>Micrococcaceae</taxon>
        <taxon>Arthrobacter</taxon>
    </lineage>
</organism>
<keyword evidence="2" id="KW-1003">Cell membrane</keyword>
<keyword evidence="4" id="KW-0812">Transmembrane</keyword>
<dbReference type="OrthoDB" id="1496139at2"/>
<reference evidence="5 6" key="1">
    <citation type="submission" date="2018-05" db="EMBL/GenBank/DDBJ databases">
        <title>Genetic diversity of glacier-inhabiting Cryobacterium bacteria in China and description of Cryobacterium mengkeensis sp. nov. and Arthrobacter glacialis sp. nov.</title>
        <authorList>
            <person name="Liu Q."/>
            <person name="Xin Y.-H."/>
        </authorList>
    </citation>
    <scope>NUCLEOTIDE SEQUENCE [LARGE SCALE GENOMIC DNA]</scope>
    <source>
        <strain evidence="5 6">B7</strain>
    </source>
</reference>
<dbReference type="Proteomes" id="UP000247980">
    <property type="component" value="Unassembled WGS sequence"/>
</dbReference>
<feature type="transmembrane region" description="Helical" evidence="4">
    <location>
        <begin position="143"/>
        <end position="166"/>
    </location>
</feature>
<keyword evidence="2 4" id="KW-0472">Membrane</keyword>
<dbReference type="AlphaFoldDB" id="A0A2V5IPB5"/>
<feature type="transmembrane region" description="Helical" evidence="4">
    <location>
        <begin position="60"/>
        <end position="79"/>
    </location>
</feature>
<feature type="compositionally biased region" description="Polar residues" evidence="3">
    <location>
        <begin position="1"/>
        <end position="15"/>
    </location>
</feature>
<feature type="transmembrane region" description="Helical" evidence="4">
    <location>
        <begin position="35"/>
        <end position="54"/>
    </location>
</feature>
<dbReference type="PIRSF" id="PIRSF016661">
    <property type="entry name" value="BioY"/>
    <property type="match status" value="1"/>
</dbReference>
<dbReference type="GO" id="GO:0005886">
    <property type="term" value="C:plasma membrane"/>
    <property type="evidence" value="ECO:0007669"/>
    <property type="project" value="UniProtKB-SubCell"/>
</dbReference>
<feature type="transmembrane region" description="Helical" evidence="4">
    <location>
        <begin position="86"/>
        <end position="103"/>
    </location>
</feature>
<dbReference type="Gene3D" id="1.10.1760.20">
    <property type="match status" value="1"/>
</dbReference>
<name>A0A2V5IPB5_9MICC</name>
<evidence type="ECO:0000256" key="4">
    <source>
        <dbReference type="SAM" id="Phobius"/>
    </source>
</evidence>
<feature type="transmembrane region" description="Helical" evidence="4">
    <location>
        <begin position="115"/>
        <end position="136"/>
    </location>
</feature>
<evidence type="ECO:0000256" key="3">
    <source>
        <dbReference type="SAM" id="MobiDB-lite"/>
    </source>
</evidence>
<evidence type="ECO:0000256" key="2">
    <source>
        <dbReference type="PIRNR" id="PIRNR016661"/>
    </source>
</evidence>
<comment type="caution">
    <text evidence="5">The sequence shown here is derived from an EMBL/GenBank/DDBJ whole genome shotgun (WGS) entry which is preliminary data.</text>
</comment>
<evidence type="ECO:0000256" key="1">
    <source>
        <dbReference type="ARBA" id="ARBA00010692"/>
    </source>
</evidence>
<evidence type="ECO:0000313" key="5">
    <source>
        <dbReference type="EMBL" id="PYI38439.1"/>
    </source>
</evidence>
<dbReference type="InterPro" id="IPR003784">
    <property type="entry name" value="BioY"/>
</dbReference>
<keyword evidence="2" id="KW-0813">Transport</keyword>
<feature type="region of interest" description="Disordered" evidence="3">
    <location>
        <begin position="1"/>
        <end position="20"/>
    </location>
</feature>
<dbReference type="EMBL" id="QJVC01000008">
    <property type="protein sequence ID" value="PYI38439.1"/>
    <property type="molecule type" value="Genomic_DNA"/>
</dbReference>
<proteinExistence type="inferred from homology"/>
<accession>A0A2V5IPB5</accession>
<feature type="transmembrane region" description="Helical" evidence="4">
    <location>
        <begin position="186"/>
        <end position="203"/>
    </location>
</feature>
<comment type="subcellular location">
    <subcellularLocation>
        <location evidence="2">Cell membrane</location>
        <topology evidence="2">Multi-pass membrane protein</topology>
    </subcellularLocation>
</comment>
<keyword evidence="6" id="KW-1185">Reference proteome</keyword>
<dbReference type="PANTHER" id="PTHR34295:SF1">
    <property type="entry name" value="BIOTIN TRANSPORTER BIOY"/>
    <property type="match status" value="1"/>
</dbReference>
<dbReference type="RefSeq" id="WP_110485186.1">
    <property type="nucleotide sequence ID" value="NZ_QJVC01000008.1"/>
</dbReference>
<sequence length="212" mass="21967">MTSSRPTNETLATTKKPSDSVDFTPARRRWGAMDLSLIAVFAALMAASIAVPGINVGVLGVPITLQTLVVALCGLVLGFGRGTAAVSLYILLGLIGLPIFSGFRAGPAVLASPSAGYIVGFIFGAAVIGLLARFALRSRWRAGALFGAAMVGTIVVHSFGIVGFLIKGMALPAAIAADVIYLPGDVIKNVLAVVIALSLHRAFPDLLVRRRK</sequence>
<dbReference type="GO" id="GO:0015225">
    <property type="term" value="F:biotin transmembrane transporter activity"/>
    <property type="evidence" value="ECO:0007669"/>
    <property type="project" value="UniProtKB-UniRule"/>
</dbReference>